<dbReference type="Proteomes" id="UP000034749">
    <property type="component" value="Unassembled WGS sequence"/>
</dbReference>
<dbReference type="AlphaFoldDB" id="A0A0G0W500"/>
<sequence length="165" mass="19183">MQNTFEKLNWSALEYKEKVQGTDWFWALGVVVVATAITTIIFKNYFFAIFIILGGGLLGYFTVKKPDLVHYELNNRGLKVKDRLFLYENIKHFWVQAYTSTDQATHIEIEPTLFIHTARLFMPVMSVPIDEHLASHIRSIMLSNNVEEKEMREHPGVKIMETLGF</sequence>
<keyword evidence="1" id="KW-1133">Transmembrane helix</keyword>
<keyword evidence="1" id="KW-0472">Membrane</keyword>
<protein>
    <recommendedName>
        <fullName evidence="4">DUF5673 domain-containing protein</fullName>
    </recommendedName>
</protein>
<evidence type="ECO:0000256" key="1">
    <source>
        <dbReference type="SAM" id="Phobius"/>
    </source>
</evidence>
<keyword evidence="1" id="KW-0812">Transmembrane</keyword>
<feature type="transmembrane region" description="Helical" evidence="1">
    <location>
        <begin position="45"/>
        <end position="63"/>
    </location>
</feature>
<evidence type="ECO:0000313" key="2">
    <source>
        <dbReference type="EMBL" id="KKR79300.1"/>
    </source>
</evidence>
<dbReference type="EMBL" id="LBZW01000012">
    <property type="protein sequence ID" value="KKR79300.1"/>
    <property type="molecule type" value="Genomic_DNA"/>
</dbReference>
<evidence type="ECO:0008006" key="4">
    <source>
        <dbReference type="Google" id="ProtNLM"/>
    </source>
</evidence>
<name>A0A0G0W500_9BACT</name>
<comment type="caution">
    <text evidence="2">The sequence shown here is derived from an EMBL/GenBank/DDBJ whole genome shotgun (WGS) entry which is preliminary data.</text>
</comment>
<organism evidence="2 3">
    <name type="scientific">Candidatus Nomurabacteria bacterium GW2011_GWA2_40_9</name>
    <dbReference type="NCBI Taxonomy" id="1618734"/>
    <lineage>
        <taxon>Bacteria</taxon>
        <taxon>Candidatus Nomuraibacteriota</taxon>
    </lineage>
</organism>
<proteinExistence type="predicted"/>
<gene>
    <name evidence="2" type="ORF">UU24_C0012G0010</name>
</gene>
<evidence type="ECO:0000313" key="3">
    <source>
        <dbReference type="Proteomes" id="UP000034749"/>
    </source>
</evidence>
<feature type="transmembrane region" description="Helical" evidence="1">
    <location>
        <begin position="21"/>
        <end position="39"/>
    </location>
</feature>
<reference evidence="2 3" key="1">
    <citation type="journal article" date="2015" name="Nature">
        <title>rRNA introns, odd ribosomes, and small enigmatic genomes across a large radiation of phyla.</title>
        <authorList>
            <person name="Brown C.T."/>
            <person name="Hug L.A."/>
            <person name="Thomas B.C."/>
            <person name="Sharon I."/>
            <person name="Castelle C.J."/>
            <person name="Singh A."/>
            <person name="Wilkins M.J."/>
            <person name="Williams K.H."/>
            <person name="Banfield J.F."/>
        </authorList>
    </citation>
    <scope>NUCLEOTIDE SEQUENCE [LARGE SCALE GENOMIC DNA]</scope>
</reference>
<accession>A0A0G0W500</accession>